<dbReference type="AlphaFoldDB" id="A0A225VZ36"/>
<comment type="caution">
    <text evidence="1">The sequence shown here is derived from an EMBL/GenBank/DDBJ whole genome shotgun (WGS) entry which is preliminary data.</text>
</comment>
<evidence type="ECO:0000313" key="1">
    <source>
        <dbReference type="EMBL" id="OWZ10771.1"/>
    </source>
</evidence>
<dbReference type="Proteomes" id="UP000198211">
    <property type="component" value="Unassembled WGS sequence"/>
</dbReference>
<dbReference type="STRING" id="4795.A0A225VZ36"/>
<sequence length="349" mass="39541">MAMSELSGMRMMRSSEAQLLDFRENLWLHMTSVLVSQLVLRGELPDAGIISPSFHDFAMPAQKRCITALITGGFDAADDRYSASLGFSTLDCTEWYSSSTRKILYDACFTPSKMTATTKYRKKRARRDQSDKLTCERVNWCRQRDGSPCGVWYIAILEILLTYSSWDDCLYNLLPFLRMRFLYKTIRFVGKEVGLQLARASCKSLEHMMRMPESSDIAMFQETLRLDAPSNARACYWRRPNAGLRACCAQGQQHFHERLRGWVDVHVYQVGQPLLTVDIAPSYHNISIDCIANLGQNVFIHKPVQAYVARLAGDGVPVSAVHPLLPHALSDFGTVRSGIPLTWTRSSLH</sequence>
<reference evidence="2" key="1">
    <citation type="submission" date="2017-03" db="EMBL/GenBank/DDBJ databases">
        <title>Phytopthora megakarya and P. palmivora, two closely related causual agents of cacao black pod achieved similar genome size and gene model numbers by different mechanisms.</title>
        <authorList>
            <person name="Ali S."/>
            <person name="Shao J."/>
            <person name="Larry D.J."/>
            <person name="Kronmiller B."/>
            <person name="Shen D."/>
            <person name="Strem M.D."/>
            <person name="Melnick R.L."/>
            <person name="Guiltinan M.J."/>
            <person name="Tyler B.M."/>
            <person name="Meinhardt L.W."/>
            <person name="Bailey B.A."/>
        </authorList>
    </citation>
    <scope>NUCLEOTIDE SEQUENCE [LARGE SCALE GENOMIC DNA]</scope>
    <source>
        <strain evidence="2">zdho120</strain>
    </source>
</reference>
<keyword evidence="2" id="KW-1185">Reference proteome</keyword>
<dbReference type="EMBL" id="NBNE01002336">
    <property type="protein sequence ID" value="OWZ10771.1"/>
    <property type="molecule type" value="Genomic_DNA"/>
</dbReference>
<proteinExistence type="predicted"/>
<evidence type="ECO:0000313" key="2">
    <source>
        <dbReference type="Proteomes" id="UP000198211"/>
    </source>
</evidence>
<protein>
    <submittedName>
        <fullName evidence="1">Uncharacterized protein</fullName>
    </submittedName>
</protein>
<gene>
    <name evidence="1" type="ORF">PHMEG_00016321</name>
</gene>
<name>A0A225VZ36_9STRA</name>
<organism evidence="1 2">
    <name type="scientific">Phytophthora megakarya</name>
    <dbReference type="NCBI Taxonomy" id="4795"/>
    <lineage>
        <taxon>Eukaryota</taxon>
        <taxon>Sar</taxon>
        <taxon>Stramenopiles</taxon>
        <taxon>Oomycota</taxon>
        <taxon>Peronosporomycetes</taxon>
        <taxon>Peronosporales</taxon>
        <taxon>Peronosporaceae</taxon>
        <taxon>Phytophthora</taxon>
    </lineage>
</organism>
<accession>A0A225VZ36</accession>